<evidence type="ECO:0000313" key="2">
    <source>
        <dbReference type="Proteomes" id="UP000682928"/>
    </source>
</evidence>
<dbReference type="Proteomes" id="UP000682928">
    <property type="component" value="Plasmid pENKO-1"/>
</dbReference>
<gene>
    <name evidence="1" type="ORF">ENKO_43950</name>
</gene>
<protein>
    <submittedName>
        <fullName evidence="1">Uncharacterized protein</fullName>
    </submittedName>
</protein>
<name>A0AA86IV77_9ENTR</name>
<evidence type="ECO:0000313" key="1">
    <source>
        <dbReference type="EMBL" id="BCU57801.1"/>
    </source>
</evidence>
<organism evidence="1 2">
    <name type="scientific">Enterobacter kobei</name>
    <dbReference type="NCBI Taxonomy" id="208224"/>
    <lineage>
        <taxon>Bacteria</taxon>
        <taxon>Pseudomonadati</taxon>
        <taxon>Pseudomonadota</taxon>
        <taxon>Gammaproteobacteria</taxon>
        <taxon>Enterobacterales</taxon>
        <taxon>Enterobacteriaceae</taxon>
        <taxon>Enterobacter</taxon>
        <taxon>Enterobacter cloacae complex</taxon>
    </lineage>
</organism>
<dbReference type="AlphaFoldDB" id="A0AA86IV77"/>
<reference evidence="1" key="1">
    <citation type="submission" date="2021-04" db="EMBL/GenBank/DDBJ databases">
        <title>Difference and commonality of drug resistance evolution in various bacteria. and drug sensitivity profiles.</title>
        <authorList>
            <person name="Maeda T."/>
            <person name="Shibai A."/>
            <person name="Kawada K."/>
            <person name="Kotani H."/>
            <person name="Tarusawa Y."/>
            <person name="Tanabe K."/>
            <person name="Furusawa C."/>
        </authorList>
    </citation>
    <scope>NUCLEOTIDE SEQUENCE</scope>
    <source>
        <strain evidence="1">JCM 8580</strain>
        <plasmid evidence="1">pENKO-1</plasmid>
    </source>
</reference>
<geneLocation type="plasmid" evidence="1 2">
    <name>pENKO-1</name>
</geneLocation>
<proteinExistence type="predicted"/>
<accession>A0AA86IV77</accession>
<dbReference type="EMBL" id="AP024591">
    <property type="protein sequence ID" value="BCU57801.1"/>
    <property type="molecule type" value="Genomic_DNA"/>
</dbReference>
<sequence length="113" mass="12490">MSQPEKIGPVPVVRDRFGFFSHPLYFTPADDRDFGRPGEFVAWLAANHLEMVLTAMDTEDGSVAALQYAMTGAFTQWKPESPAGSGWFVGSLHENEDDGPVCIWLREAPCGEK</sequence>
<keyword evidence="1" id="KW-0614">Plasmid</keyword>
<dbReference type="RefSeq" id="WP_088222294.1">
    <property type="nucleotide sequence ID" value="NZ_AP024591.1"/>
</dbReference>